<proteinExistence type="predicted"/>
<evidence type="ECO:0000256" key="2">
    <source>
        <dbReference type="ARBA" id="ARBA00023125"/>
    </source>
</evidence>
<accession>A0A1U7LS86</accession>
<dbReference type="InterPro" id="IPR022707">
    <property type="entry name" value="Mot1_central_dom"/>
</dbReference>
<dbReference type="PANTHER" id="PTHR36498:SF1">
    <property type="entry name" value="TATA-BINDING PROTEIN-ASSOCIATED FACTOR 172"/>
    <property type="match status" value="1"/>
</dbReference>
<dbReference type="Gene3D" id="1.25.10.10">
    <property type="entry name" value="Leucine-rich Repeat Variant"/>
    <property type="match status" value="1"/>
</dbReference>
<gene>
    <name evidence="5" type="ORF">NEOLI_003243</name>
</gene>
<evidence type="ECO:0000259" key="4">
    <source>
        <dbReference type="Pfam" id="PF12054"/>
    </source>
</evidence>
<dbReference type="GO" id="GO:0004386">
    <property type="term" value="F:helicase activity"/>
    <property type="evidence" value="ECO:0007669"/>
    <property type="project" value="UniProtKB-KW"/>
</dbReference>
<dbReference type="InterPro" id="IPR016024">
    <property type="entry name" value="ARM-type_fold"/>
</dbReference>
<comment type="caution">
    <text evidence="5">The sequence shown here is derived from an EMBL/GenBank/DDBJ whole genome shotgun (WGS) entry which is preliminary data.</text>
</comment>
<dbReference type="GO" id="GO:0003677">
    <property type="term" value="F:DNA binding"/>
    <property type="evidence" value="ECO:0007669"/>
    <property type="project" value="UniProtKB-KW"/>
</dbReference>
<protein>
    <submittedName>
        <fullName evidence="5">Putative helicase mot1</fullName>
    </submittedName>
</protein>
<reference evidence="5 6" key="1">
    <citation type="submission" date="2016-04" db="EMBL/GenBank/DDBJ databases">
        <title>Evolutionary innovation and constraint leading to complex multicellularity in the Ascomycota.</title>
        <authorList>
            <person name="Cisse O."/>
            <person name="Nguyen A."/>
            <person name="Hewitt D.A."/>
            <person name="Jedd G."/>
            <person name="Stajich J.E."/>
        </authorList>
    </citation>
    <scope>NUCLEOTIDE SEQUENCE [LARGE SCALE GENOMIC DNA]</scope>
    <source>
        <strain evidence="5 6">DAH-3</strain>
    </source>
</reference>
<dbReference type="GO" id="GO:0017025">
    <property type="term" value="F:TBP-class protein binding"/>
    <property type="evidence" value="ECO:0007669"/>
    <property type="project" value="InterPro"/>
</dbReference>
<keyword evidence="1 5" id="KW-0067">ATP-binding</keyword>
<dbReference type="SUPFAM" id="SSF48371">
    <property type="entry name" value="ARM repeat"/>
    <property type="match status" value="1"/>
</dbReference>
<feature type="domain" description="Mot1 central" evidence="4">
    <location>
        <begin position="402"/>
        <end position="534"/>
    </location>
</feature>
<keyword evidence="1 5" id="KW-0378">Hydrolase</keyword>
<name>A0A1U7LS86_NEOID</name>
<dbReference type="GO" id="GO:0016887">
    <property type="term" value="F:ATP hydrolysis activity"/>
    <property type="evidence" value="ECO:0007669"/>
    <property type="project" value="InterPro"/>
</dbReference>
<evidence type="ECO:0000256" key="1">
    <source>
        <dbReference type="ARBA" id="ARBA00022806"/>
    </source>
</evidence>
<dbReference type="AlphaFoldDB" id="A0A1U7LS86"/>
<dbReference type="EMBL" id="LXFE01000395">
    <property type="protein sequence ID" value="OLL25489.1"/>
    <property type="molecule type" value="Genomic_DNA"/>
</dbReference>
<keyword evidence="1 5" id="KW-0547">Nucleotide-binding</keyword>
<feature type="region of interest" description="Disordered" evidence="3">
    <location>
        <begin position="463"/>
        <end position="483"/>
    </location>
</feature>
<evidence type="ECO:0000313" key="6">
    <source>
        <dbReference type="Proteomes" id="UP000186594"/>
    </source>
</evidence>
<sequence>MMKRKAKLDARAGPTKYAGLFALLTPRHRALDRKPDSALAPPNCPDTGTTPAPERFTATPQPQSARVVVAQHHHQHPPLTADTGTRWPFEGLLDILLVDLFDPRWEIRHGAALGLRQLLHKHADGGGRVLGCSALQNSLNNTRWKQDLVCRLCCLFALDRFGDYIADTVVAPIRESAAQALAALFAHLDLASIRLTYNVLAALALQHGGAPKIWEASHGGLLGLKYLVAVRRDIVLADDALLDGIVHAVVSGLADGDDDVRSVSAATLVPVADEFVRQRPDAVDGLMDVVWECLAEIKDDLSASTGTVMDLLAKLCSFPQVLDSMQLKADLDPQYSFRARIPRLYPFLRHTIASVRSAVLRALLTFIDMRGDAWIDGKILRLIYQNILLETNDNISELSLEVWSALVRSSSQNSSPRFLQALMPHIEPLFTLLLTQISGPRTPEPLDATLLLRPTGQVYQIPKPFSLQSPSSEPPKKRRKNTKIDLAPHTHNIDAPMIHGDIELVGLGAVLRARISAAIAMGRAIAMFPEPDAFRIFENF</sequence>
<keyword evidence="6" id="KW-1185">Reference proteome</keyword>
<keyword evidence="1 5" id="KW-0347">Helicase</keyword>
<dbReference type="InterPro" id="IPR044972">
    <property type="entry name" value="Mot1"/>
</dbReference>
<evidence type="ECO:0000256" key="3">
    <source>
        <dbReference type="SAM" id="MobiDB-lite"/>
    </source>
</evidence>
<organism evidence="5 6">
    <name type="scientific">Neolecta irregularis (strain DAH-3)</name>
    <dbReference type="NCBI Taxonomy" id="1198029"/>
    <lineage>
        <taxon>Eukaryota</taxon>
        <taxon>Fungi</taxon>
        <taxon>Dikarya</taxon>
        <taxon>Ascomycota</taxon>
        <taxon>Taphrinomycotina</taxon>
        <taxon>Neolectales</taxon>
        <taxon>Neolectaceae</taxon>
        <taxon>Neolecta</taxon>
    </lineage>
</organism>
<dbReference type="PANTHER" id="PTHR36498">
    <property type="entry name" value="TATA-BINDING PROTEIN-ASSOCIATED FACTOR 172"/>
    <property type="match status" value="1"/>
</dbReference>
<dbReference type="InterPro" id="IPR011989">
    <property type="entry name" value="ARM-like"/>
</dbReference>
<dbReference type="OrthoDB" id="10252227at2759"/>
<dbReference type="Proteomes" id="UP000186594">
    <property type="component" value="Unassembled WGS sequence"/>
</dbReference>
<feature type="non-terminal residue" evidence="5">
    <location>
        <position position="540"/>
    </location>
</feature>
<dbReference type="STRING" id="1198029.A0A1U7LS86"/>
<dbReference type="Pfam" id="PF12054">
    <property type="entry name" value="DUF3535"/>
    <property type="match status" value="1"/>
</dbReference>
<feature type="region of interest" description="Disordered" evidence="3">
    <location>
        <begin position="33"/>
        <end position="61"/>
    </location>
</feature>
<keyword evidence="2" id="KW-0238">DNA-binding</keyword>
<evidence type="ECO:0000313" key="5">
    <source>
        <dbReference type="EMBL" id="OLL25489.1"/>
    </source>
</evidence>